<name>A0A072TJ90_MEDTR</name>
<dbReference type="InterPro" id="IPR027417">
    <property type="entry name" value="P-loop_NTPase"/>
</dbReference>
<reference evidence="5" key="3">
    <citation type="submission" date="2015-06" db="UniProtKB">
        <authorList>
            <consortium name="EnsemblPlants"/>
        </authorList>
    </citation>
    <scope>IDENTIFICATION</scope>
    <source>
        <strain evidence="5">cv. Jemalong A17</strain>
    </source>
</reference>
<sequence>MAKQIPYAVAASLINRLKDDVLHPADDLLDKFLIEDLRHKRDEARKKKLRQHVSVVAIVGIGGLGKTTLAQLVYNDGEVKKSFGKSKRYLLVLDDIWNESFEKCSQLRTYFMCGAQGSKVVVTTRSKIVAQTMDTKVVNQTLETIGKNIVEKCSGVPLAKRTLGGMLQGTIYHDTEECHQLQEAIEDLIKKGKLSLFKDTRNPQDDERRKDSPLKFPKKKRSSERGGSPPRKARGRGEGGRIFLGGPRGSAKRKVDELRAIQATPLKVVNKRPLPGFTNREKVNKVPNKELPLVVVVGIRGHDVVDAR</sequence>
<dbReference type="AlphaFoldDB" id="A0A072TJ90"/>
<evidence type="ECO:0000256" key="2">
    <source>
        <dbReference type="SAM" id="MobiDB-lite"/>
    </source>
</evidence>
<dbReference type="Proteomes" id="UP000002051">
    <property type="component" value="Unassembled WGS sequence"/>
</dbReference>
<dbReference type="EMBL" id="KL402790">
    <property type="protein sequence ID" value="KEH16928.1"/>
    <property type="molecule type" value="Genomic_DNA"/>
</dbReference>
<dbReference type="PANTHER" id="PTHR36766">
    <property type="entry name" value="PLANT BROAD-SPECTRUM MILDEW RESISTANCE PROTEIN RPW8"/>
    <property type="match status" value="1"/>
</dbReference>
<proteinExistence type="predicted"/>
<dbReference type="InterPro" id="IPR002182">
    <property type="entry name" value="NB-ARC"/>
</dbReference>
<dbReference type="Gene3D" id="3.40.50.300">
    <property type="entry name" value="P-loop containing nucleotide triphosphate hydrolases"/>
    <property type="match status" value="2"/>
</dbReference>
<dbReference type="Pfam" id="PF00931">
    <property type="entry name" value="NB-ARC"/>
    <property type="match status" value="2"/>
</dbReference>
<reference evidence="4 6" key="2">
    <citation type="journal article" date="2014" name="BMC Genomics">
        <title>An improved genome release (version Mt4.0) for the model legume Medicago truncatula.</title>
        <authorList>
            <person name="Tang H."/>
            <person name="Krishnakumar V."/>
            <person name="Bidwell S."/>
            <person name="Rosen B."/>
            <person name="Chan A."/>
            <person name="Zhou S."/>
            <person name="Gentzbittel L."/>
            <person name="Childs K.L."/>
            <person name="Yandell M."/>
            <person name="Gundlach H."/>
            <person name="Mayer K.F."/>
            <person name="Schwartz D.C."/>
            <person name="Town C.D."/>
        </authorList>
    </citation>
    <scope>GENOME REANNOTATION</scope>
    <source>
        <strain evidence="4">A17</strain>
        <strain evidence="5 6">cv. Jemalong A17</strain>
    </source>
</reference>
<keyword evidence="1" id="KW-0611">Plant defense</keyword>
<protein>
    <submittedName>
        <fullName evidence="4">NB-ARC domain disease resistance protein</fullName>
    </submittedName>
</protein>
<feature type="domain" description="NB-ARC" evidence="3">
    <location>
        <begin position="46"/>
        <end position="83"/>
    </location>
</feature>
<dbReference type="HOGENOM" id="CLU_904217_0_0_1"/>
<dbReference type="PANTHER" id="PTHR36766:SF40">
    <property type="entry name" value="DISEASE RESISTANCE PROTEIN RGA3"/>
    <property type="match status" value="1"/>
</dbReference>
<reference evidence="4 6" key="1">
    <citation type="journal article" date="2011" name="Nature">
        <title>The Medicago genome provides insight into the evolution of rhizobial symbioses.</title>
        <authorList>
            <person name="Young N.D."/>
            <person name="Debelle F."/>
            <person name="Oldroyd G.E."/>
            <person name="Geurts R."/>
            <person name="Cannon S.B."/>
            <person name="Udvardi M.K."/>
            <person name="Benedito V.A."/>
            <person name="Mayer K.F."/>
            <person name="Gouzy J."/>
            <person name="Schoof H."/>
            <person name="Van de Peer Y."/>
            <person name="Proost S."/>
            <person name="Cook D.R."/>
            <person name="Meyers B.C."/>
            <person name="Spannagl M."/>
            <person name="Cheung F."/>
            <person name="De Mita S."/>
            <person name="Krishnakumar V."/>
            <person name="Gundlach H."/>
            <person name="Zhou S."/>
            <person name="Mudge J."/>
            <person name="Bharti A.K."/>
            <person name="Murray J.D."/>
            <person name="Naoumkina M.A."/>
            <person name="Rosen B."/>
            <person name="Silverstein K.A."/>
            <person name="Tang H."/>
            <person name="Rombauts S."/>
            <person name="Zhao P.X."/>
            <person name="Zhou P."/>
            <person name="Barbe V."/>
            <person name="Bardou P."/>
            <person name="Bechner M."/>
            <person name="Bellec A."/>
            <person name="Berger A."/>
            <person name="Berges H."/>
            <person name="Bidwell S."/>
            <person name="Bisseling T."/>
            <person name="Choisne N."/>
            <person name="Couloux A."/>
            <person name="Denny R."/>
            <person name="Deshpande S."/>
            <person name="Dai X."/>
            <person name="Doyle J.J."/>
            <person name="Dudez A.M."/>
            <person name="Farmer A.D."/>
            <person name="Fouteau S."/>
            <person name="Franken C."/>
            <person name="Gibelin C."/>
            <person name="Gish J."/>
            <person name="Goldstein S."/>
            <person name="Gonzalez A.J."/>
            <person name="Green P.J."/>
            <person name="Hallab A."/>
            <person name="Hartog M."/>
            <person name="Hua A."/>
            <person name="Humphray S.J."/>
            <person name="Jeong D.H."/>
            <person name="Jing Y."/>
            <person name="Jocker A."/>
            <person name="Kenton S.M."/>
            <person name="Kim D.J."/>
            <person name="Klee K."/>
            <person name="Lai H."/>
            <person name="Lang C."/>
            <person name="Lin S."/>
            <person name="Macmil S.L."/>
            <person name="Magdelenat G."/>
            <person name="Matthews L."/>
            <person name="McCorrison J."/>
            <person name="Monaghan E.L."/>
            <person name="Mun J.H."/>
            <person name="Najar F.Z."/>
            <person name="Nicholson C."/>
            <person name="Noirot C."/>
            <person name="O'Bleness M."/>
            <person name="Paule C.R."/>
            <person name="Poulain J."/>
            <person name="Prion F."/>
            <person name="Qin B."/>
            <person name="Qu C."/>
            <person name="Retzel E.F."/>
            <person name="Riddle C."/>
            <person name="Sallet E."/>
            <person name="Samain S."/>
            <person name="Samson N."/>
            <person name="Sanders I."/>
            <person name="Saurat O."/>
            <person name="Scarpelli C."/>
            <person name="Schiex T."/>
            <person name="Segurens B."/>
            <person name="Severin A.J."/>
            <person name="Sherrier D.J."/>
            <person name="Shi R."/>
            <person name="Sims S."/>
            <person name="Singer S.R."/>
            <person name="Sinharoy S."/>
            <person name="Sterck L."/>
            <person name="Viollet A."/>
            <person name="Wang B.B."/>
            <person name="Wang K."/>
            <person name="Wang M."/>
            <person name="Wang X."/>
            <person name="Warfsmann J."/>
            <person name="Weissenbach J."/>
            <person name="White D.D."/>
            <person name="White J.D."/>
            <person name="Wiley G.B."/>
            <person name="Wincker P."/>
            <person name="Xing Y."/>
            <person name="Yang L."/>
            <person name="Yao Z."/>
            <person name="Ying F."/>
            <person name="Zhai J."/>
            <person name="Zhou L."/>
            <person name="Zuber A."/>
            <person name="Denarie J."/>
            <person name="Dixon R.A."/>
            <person name="May G.D."/>
            <person name="Schwartz D.C."/>
            <person name="Rogers J."/>
            <person name="Quetier F."/>
            <person name="Town C.D."/>
            <person name="Roe B.A."/>
        </authorList>
    </citation>
    <scope>NUCLEOTIDE SEQUENCE [LARGE SCALE GENOMIC DNA]</scope>
    <source>
        <strain evidence="4">A17</strain>
        <strain evidence="5 6">cv. Jemalong A17</strain>
    </source>
</reference>
<dbReference type="GO" id="GO:0043531">
    <property type="term" value="F:ADP binding"/>
    <property type="evidence" value="ECO:0007669"/>
    <property type="project" value="InterPro"/>
</dbReference>
<dbReference type="STRING" id="3880.A0A072TJ90"/>
<gene>
    <name evidence="4" type="ORF">MTR_0065s0110</name>
</gene>
<evidence type="ECO:0000313" key="5">
    <source>
        <dbReference type="EnsemblPlants" id="KEH16928"/>
    </source>
</evidence>
<feature type="region of interest" description="Disordered" evidence="2">
    <location>
        <begin position="199"/>
        <end position="255"/>
    </location>
</feature>
<evidence type="ECO:0000256" key="1">
    <source>
        <dbReference type="ARBA" id="ARBA00022821"/>
    </source>
</evidence>
<evidence type="ECO:0000259" key="3">
    <source>
        <dbReference type="Pfam" id="PF00931"/>
    </source>
</evidence>
<organism evidence="4 6">
    <name type="scientific">Medicago truncatula</name>
    <name type="common">Barrel medic</name>
    <name type="synonym">Medicago tribuloides</name>
    <dbReference type="NCBI Taxonomy" id="3880"/>
    <lineage>
        <taxon>Eukaryota</taxon>
        <taxon>Viridiplantae</taxon>
        <taxon>Streptophyta</taxon>
        <taxon>Embryophyta</taxon>
        <taxon>Tracheophyta</taxon>
        <taxon>Spermatophyta</taxon>
        <taxon>Magnoliopsida</taxon>
        <taxon>eudicotyledons</taxon>
        <taxon>Gunneridae</taxon>
        <taxon>Pentapetalae</taxon>
        <taxon>rosids</taxon>
        <taxon>fabids</taxon>
        <taxon>Fabales</taxon>
        <taxon>Fabaceae</taxon>
        <taxon>Papilionoideae</taxon>
        <taxon>50 kb inversion clade</taxon>
        <taxon>NPAAA clade</taxon>
        <taxon>Hologalegina</taxon>
        <taxon>IRL clade</taxon>
        <taxon>Trifolieae</taxon>
        <taxon>Medicago</taxon>
    </lineage>
</organism>
<dbReference type="EnsemblPlants" id="KEH16928">
    <property type="protein sequence ID" value="KEH16928"/>
    <property type="gene ID" value="MTR_0065s0110"/>
</dbReference>
<accession>A0A072TJ90</accession>
<evidence type="ECO:0000313" key="6">
    <source>
        <dbReference type="Proteomes" id="UP000002051"/>
    </source>
</evidence>
<dbReference type="GO" id="GO:0006952">
    <property type="term" value="P:defense response"/>
    <property type="evidence" value="ECO:0007669"/>
    <property type="project" value="UniProtKB-KW"/>
</dbReference>
<feature type="domain" description="NB-ARC" evidence="3">
    <location>
        <begin position="85"/>
        <end position="137"/>
    </location>
</feature>
<feature type="compositionally biased region" description="Basic and acidic residues" evidence="2">
    <location>
        <begin position="199"/>
        <end position="213"/>
    </location>
</feature>
<keyword evidence="6" id="KW-1185">Reference proteome</keyword>
<evidence type="ECO:0000313" key="4">
    <source>
        <dbReference type="EMBL" id="KEH16928.1"/>
    </source>
</evidence>
<dbReference type="SUPFAM" id="SSF52540">
    <property type="entry name" value="P-loop containing nucleoside triphosphate hydrolases"/>
    <property type="match status" value="1"/>
</dbReference>